<evidence type="ECO:0000256" key="12">
    <source>
        <dbReference type="ARBA" id="ARBA00023273"/>
    </source>
</evidence>
<gene>
    <name evidence="16" type="ORF">ACEWY4_016354</name>
</gene>
<dbReference type="GO" id="GO:0005737">
    <property type="term" value="C:cytoplasm"/>
    <property type="evidence" value="ECO:0007669"/>
    <property type="project" value="UniProtKB-SubCell"/>
</dbReference>
<proteinExistence type="predicted"/>
<evidence type="ECO:0000256" key="8">
    <source>
        <dbReference type="ARBA" id="ARBA00023136"/>
    </source>
</evidence>
<keyword evidence="6" id="KW-0677">Repeat</keyword>
<evidence type="ECO:0000313" key="17">
    <source>
        <dbReference type="Proteomes" id="UP001591681"/>
    </source>
</evidence>
<evidence type="ECO:0000256" key="5">
    <source>
        <dbReference type="ARBA" id="ARBA00022729"/>
    </source>
</evidence>
<dbReference type="InterPro" id="IPR015621">
    <property type="entry name" value="IL-1_rcpt_fam"/>
</dbReference>
<dbReference type="Pfam" id="PF00047">
    <property type="entry name" value="ig"/>
    <property type="match status" value="1"/>
</dbReference>
<dbReference type="InterPro" id="IPR007110">
    <property type="entry name" value="Ig-like_dom"/>
</dbReference>
<dbReference type="PROSITE" id="PS50835">
    <property type="entry name" value="IG_LIKE"/>
    <property type="match status" value="1"/>
</dbReference>
<keyword evidence="7" id="KW-1133">Transmembrane helix</keyword>
<keyword evidence="4" id="KW-0812">Transmembrane</keyword>
<keyword evidence="9" id="KW-1015">Disulfide bond</keyword>
<dbReference type="SUPFAM" id="SSF48726">
    <property type="entry name" value="Immunoglobulin"/>
    <property type="match status" value="1"/>
</dbReference>
<evidence type="ECO:0000256" key="11">
    <source>
        <dbReference type="ARBA" id="ARBA00023180"/>
    </source>
</evidence>
<dbReference type="InterPro" id="IPR036179">
    <property type="entry name" value="Ig-like_dom_sf"/>
</dbReference>
<keyword evidence="17" id="KW-1185">Reference proteome</keyword>
<evidence type="ECO:0000313" key="16">
    <source>
        <dbReference type="EMBL" id="KAL2087526.1"/>
    </source>
</evidence>
<keyword evidence="10" id="KW-0675">Receptor</keyword>
<evidence type="ECO:0000259" key="15">
    <source>
        <dbReference type="PROSITE" id="PS50835"/>
    </source>
</evidence>
<dbReference type="PANTHER" id="PTHR11890:SF22">
    <property type="entry name" value="INTERLEUKIN-1 RECEPTOR ACCESSORY PROTEIN-LIKE 1"/>
    <property type="match status" value="1"/>
</dbReference>
<dbReference type="GO" id="GO:0012505">
    <property type="term" value="C:endomembrane system"/>
    <property type="evidence" value="ECO:0007669"/>
    <property type="project" value="UniProtKB-SubCell"/>
</dbReference>
<keyword evidence="8" id="KW-0472">Membrane</keyword>
<dbReference type="Proteomes" id="UP001591681">
    <property type="component" value="Unassembled WGS sequence"/>
</dbReference>
<comment type="subcellular location">
    <subcellularLocation>
        <location evidence="1">Cell projection</location>
    </subcellularLocation>
    <subcellularLocation>
        <location evidence="2">Cytoplasm</location>
    </subcellularLocation>
    <subcellularLocation>
        <location evidence="14">Endomembrane system</location>
        <topology evidence="14">Single-pass type I membrane protein</topology>
    </subcellularLocation>
</comment>
<protein>
    <recommendedName>
        <fullName evidence="15">Ig-like domain-containing protein</fullName>
    </recommendedName>
</protein>
<sequence length="270" mass="29649">MVVCVEGKAKEVLLLLPRKRSLVNLTCRAFFGYSGDASPQIYWMKGEKFIEDLDEKHVRESEMKTIREHLGEREVSISLMIEPMKESDLGNYTCYVENNNGRRQATIQLTKRVTYPATQSSRLSCHPVQSPILPPSPVAYPATQSSRLSCHPVQSPILPPSPVAYPATLSSRLSCHPVQSPILPPSPVAYPATQSSRLSCHPVQSPILPPSPVAYPATQSSRLSCHPVQSPILPPSPVAYPATQSSRLSCHPVQSPILPDKFCMGTKGMK</sequence>
<dbReference type="AlphaFoldDB" id="A0ABD1JLB2"/>
<keyword evidence="3" id="KW-0963">Cytoplasm</keyword>
<keyword evidence="13" id="KW-0393">Immunoglobulin domain</keyword>
<name>A0ABD1JLB2_9TELE</name>
<dbReference type="GO" id="GO:0042995">
    <property type="term" value="C:cell projection"/>
    <property type="evidence" value="ECO:0007669"/>
    <property type="project" value="UniProtKB-SubCell"/>
</dbReference>
<evidence type="ECO:0000256" key="10">
    <source>
        <dbReference type="ARBA" id="ARBA00023170"/>
    </source>
</evidence>
<evidence type="ECO:0000256" key="4">
    <source>
        <dbReference type="ARBA" id="ARBA00022692"/>
    </source>
</evidence>
<evidence type="ECO:0000256" key="3">
    <source>
        <dbReference type="ARBA" id="ARBA00022490"/>
    </source>
</evidence>
<dbReference type="InterPro" id="IPR013783">
    <property type="entry name" value="Ig-like_fold"/>
</dbReference>
<keyword evidence="12" id="KW-0966">Cell projection</keyword>
<evidence type="ECO:0000256" key="1">
    <source>
        <dbReference type="ARBA" id="ARBA00004316"/>
    </source>
</evidence>
<evidence type="ECO:0000256" key="13">
    <source>
        <dbReference type="ARBA" id="ARBA00023319"/>
    </source>
</evidence>
<keyword evidence="11" id="KW-0325">Glycoprotein</keyword>
<accession>A0ABD1JLB2</accession>
<evidence type="ECO:0000256" key="2">
    <source>
        <dbReference type="ARBA" id="ARBA00004496"/>
    </source>
</evidence>
<reference evidence="16 17" key="1">
    <citation type="submission" date="2024-09" db="EMBL/GenBank/DDBJ databases">
        <title>A chromosome-level genome assembly of Gray's grenadier anchovy, Coilia grayii.</title>
        <authorList>
            <person name="Fu Z."/>
        </authorList>
    </citation>
    <scope>NUCLEOTIDE SEQUENCE [LARGE SCALE GENOMIC DNA]</scope>
    <source>
        <strain evidence="16">G4</strain>
        <tissue evidence="16">Muscle</tissue>
    </source>
</reference>
<dbReference type="InterPro" id="IPR013151">
    <property type="entry name" value="Immunoglobulin_dom"/>
</dbReference>
<dbReference type="CDD" id="cd00096">
    <property type="entry name" value="Ig"/>
    <property type="match status" value="1"/>
</dbReference>
<feature type="domain" description="Ig-like" evidence="15">
    <location>
        <begin position="23"/>
        <end position="110"/>
    </location>
</feature>
<comment type="caution">
    <text evidence="16">The sequence shown here is derived from an EMBL/GenBank/DDBJ whole genome shotgun (WGS) entry which is preliminary data.</text>
</comment>
<dbReference type="Gene3D" id="2.60.40.10">
    <property type="entry name" value="Immunoglobulins"/>
    <property type="match status" value="1"/>
</dbReference>
<dbReference type="EMBL" id="JBHFQA010000014">
    <property type="protein sequence ID" value="KAL2087526.1"/>
    <property type="molecule type" value="Genomic_DNA"/>
</dbReference>
<evidence type="ECO:0000256" key="14">
    <source>
        <dbReference type="ARBA" id="ARBA00046288"/>
    </source>
</evidence>
<organism evidence="16 17">
    <name type="scientific">Coilia grayii</name>
    <name type="common">Gray's grenadier anchovy</name>
    <dbReference type="NCBI Taxonomy" id="363190"/>
    <lineage>
        <taxon>Eukaryota</taxon>
        <taxon>Metazoa</taxon>
        <taxon>Chordata</taxon>
        <taxon>Craniata</taxon>
        <taxon>Vertebrata</taxon>
        <taxon>Euteleostomi</taxon>
        <taxon>Actinopterygii</taxon>
        <taxon>Neopterygii</taxon>
        <taxon>Teleostei</taxon>
        <taxon>Clupei</taxon>
        <taxon>Clupeiformes</taxon>
        <taxon>Clupeoidei</taxon>
        <taxon>Engraulidae</taxon>
        <taxon>Coilinae</taxon>
        <taxon>Coilia</taxon>
    </lineage>
</organism>
<dbReference type="SMART" id="SM00409">
    <property type="entry name" value="IG"/>
    <property type="match status" value="1"/>
</dbReference>
<evidence type="ECO:0000256" key="7">
    <source>
        <dbReference type="ARBA" id="ARBA00022989"/>
    </source>
</evidence>
<dbReference type="FunFam" id="2.60.40.10:FF:000284">
    <property type="entry name" value="interleukin-1 receptor accessory protein-like 1"/>
    <property type="match status" value="1"/>
</dbReference>
<dbReference type="PANTHER" id="PTHR11890">
    <property type="entry name" value="INTERLEUKIN-1 RECEPTOR FAMILY MEMBER"/>
    <property type="match status" value="1"/>
</dbReference>
<dbReference type="InterPro" id="IPR003599">
    <property type="entry name" value="Ig_sub"/>
</dbReference>
<keyword evidence="5" id="KW-0732">Signal</keyword>
<evidence type="ECO:0000256" key="6">
    <source>
        <dbReference type="ARBA" id="ARBA00022737"/>
    </source>
</evidence>
<evidence type="ECO:0000256" key="9">
    <source>
        <dbReference type="ARBA" id="ARBA00023157"/>
    </source>
</evidence>